<proteinExistence type="inferred from homology"/>
<feature type="region of interest" description="Disordered" evidence="4">
    <location>
        <begin position="225"/>
        <end position="295"/>
    </location>
</feature>
<keyword evidence="3" id="KW-0809">Transit peptide</keyword>
<comment type="caution">
    <text evidence="5">The sequence shown here is derived from an EMBL/GenBank/DDBJ whole genome shotgun (WGS) entry which is preliminary data.</text>
</comment>
<dbReference type="GO" id="GO:0006353">
    <property type="term" value="P:DNA-templated transcription termination"/>
    <property type="evidence" value="ECO:0007669"/>
    <property type="project" value="UniProtKB-KW"/>
</dbReference>
<name>A0ABD1Z9C3_9MARC</name>
<dbReference type="InterPro" id="IPR038538">
    <property type="entry name" value="MTERF_sf"/>
</dbReference>
<evidence type="ECO:0008006" key="7">
    <source>
        <dbReference type="Google" id="ProtNLM"/>
    </source>
</evidence>
<dbReference type="EMBL" id="JBHFFA010000002">
    <property type="protein sequence ID" value="KAL2644320.1"/>
    <property type="molecule type" value="Genomic_DNA"/>
</dbReference>
<comment type="similarity">
    <text evidence="1">Belongs to the mTERF family.</text>
</comment>
<dbReference type="InterPro" id="IPR003690">
    <property type="entry name" value="MTERF"/>
</dbReference>
<organism evidence="5 6">
    <name type="scientific">Riccia fluitans</name>
    <dbReference type="NCBI Taxonomy" id="41844"/>
    <lineage>
        <taxon>Eukaryota</taxon>
        <taxon>Viridiplantae</taxon>
        <taxon>Streptophyta</taxon>
        <taxon>Embryophyta</taxon>
        <taxon>Marchantiophyta</taxon>
        <taxon>Marchantiopsida</taxon>
        <taxon>Marchantiidae</taxon>
        <taxon>Marchantiales</taxon>
        <taxon>Ricciaceae</taxon>
        <taxon>Riccia</taxon>
    </lineage>
</organism>
<protein>
    <recommendedName>
        <fullName evidence="7">Mitochondrial transcription termination factor</fullName>
    </recommendedName>
</protein>
<keyword evidence="6" id="KW-1185">Reference proteome</keyword>
<dbReference type="PANTHER" id="PTHR13068:SF151">
    <property type="entry name" value="TRANSCRIPTION TERMINATION FACTOR MTERF9, CHLOROPLASTIC"/>
    <property type="match status" value="1"/>
</dbReference>
<evidence type="ECO:0000313" key="5">
    <source>
        <dbReference type="EMBL" id="KAL2644320.1"/>
    </source>
</evidence>
<dbReference type="Pfam" id="PF02536">
    <property type="entry name" value="mTERF"/>
    <property type="match status" value="1"/>
</dbReference>
<keyword evidence="2" id="KW-0805">Transcription regulation</keyword>
<gene>
    <name evidence="5" type="ORF">R1flu_011907</name>
</gene>
<sequence>MAAVAGRQWIPISGSRRRSCCEAWATMAKPVGNIQNAQVKSTQSAPPLVKTSKGNTPGAQCVAAAQHSNARIKKSNRRSRFGEVLTADDFDEEDFILDALSSDVPVHAIGMEELEAEAVVRSSQRNLRKLGKNSARKKEKISSLNPSENETILSFVQDEVLANKSSVRKPVKIIRPNSALKLRNRGLRMDEFVPRRDWEEQAYEIIQRQKMRDAVQEKLEDGEERLEGVARKGRQPQKGIAQSHRTRRPPKLRGETRVSGQVQDSSDLASSVDSAEPRVESFNKQHQGLKSKEGGATDGMDFIRMAVRLSLDHRWRPLVEYLQTLGLQEGDFARIVDRHRACLQSNLKMVKERVNYLLCLGVKVEDLRKLIVRHPQILEYRVEQAMKPRVLYLKSLGIDESKLGRIITVAPSLLECSVERSVKPRIYFLTKTVGIKPQHISTVVSRSPQILTQSIEESLKPRVEYFLNEVRLSKDALAKMLTKHPQLFHYSVEDGIRPRVEFLRRIGMDDDDISKVLVRLTQILSLSVDNCLQPKYRYLVDELKGNVHTVTSFPAYFSLSRAKNYSTS</sequence>
<evidence type="ECO:0000256" key="2">
    <source>
        <dbReference type="ARBA" id="ARBA00022472"/>
    </source>
</evidence>
<evidence type="ECO:0000256" key="4">
    <source>
        <dbReference type="SAM" id="MobiDB-lite"/>
    </source>
</evidence>
<dbReference type="PANTHER" id="PTHR13068">
    <property type="entry name" value="CGI-12 PROTEIN-RELATED"/>
    <property type="match status" value="1"/>
</dbReference>
<dbReference type="SMART" id="SM00733">
    <property type="entry name" value="Mterf"/>
    <property type="match status" value="7"/>
</dbReference>
<evidence type="ECO:0000256" key="1">
    <source>
        <dbReference type="ARBA" id="ARBA00007692"/>
    </source>
</evidence>
<reference evidence="5 6" key="1">
    <citation type="submission" date="2024-09" db="EMBL/GenBank/DDBJ databases">
        <title>Chromosome-scale assembly of Riccia fluitans.</title>
        <authorList>
            <person name="Paukszto L."/>
            <person name="Sawicki J."/>
            <person name="Karawczyk K."/>
            <person name="Piernik-Szablinska J."/>
            <person name="Szczecinska M."/>
            <person name="Mazdziarz M."/>
        </authorList>
    </citation>
    <scope>NUCLEOTIDE SEQUENCE [LARGE SCALE GENOMIC DNA]</scope>
    <source>
        <strain evidence="5">Rf_01</strain>
        <tissue evidence="5">Aerial parts of the thallus</tissue>
    </source>
</reference>
<evidence type="ECO:0000313" key="6">
    <source>
        <dbReference type="Proteomes" id="UP001605036"/>
    </source>
</evidence>
<keyword evidence="2" id="KW-0806">Transcription termination</keyword>
<evidence type="ECO:0000256" key="3">
    <source>
        <dbReference type="ARBA" id="ARBA00022946"/>
    </source>
</evidence>
<keyword evidence="2" id="KW-0804">Transcription</keyword>
<dbReference type="AlphaFoldDB" id="A0ABD1Z9C3"/>
<dbReference type="Gene3D" id="1.25.70.10">
    <property type="entry name" value="Transcription termination factor 3, mitochondrial"/>
    <property type="match status" value="1"/>
</dbReference>
<accession>A0ABD1Z9C3</accession>
<feature type="compositionally biased region" description="Low complexity" evidence="4">
    <location>
        <begin position="261"/>
        <end position="274"/>
    </location>
</feature>
<dbReference type="Proteomes" id="UP001605036">
    <property type="component" value="Unassembled WGS sequence"/>
</dbReference>